<sequence>MTNSIAIGLGLLILGGLAVDGFLTGGDGFLFLAGKGLDLLEWIAFWR</sequence>
<dbReference type="AlphaFoldDB" id="A0A1X4NJ39"/>
<reference evidence="1 2" key="1">
    <citation type="submission" date="2014-03" db="EMBL/GenBank/DDBJ databases">
        <title>The draft genome sequence of Marivita geojedonensis KCTC 23882.</title>
        <authorList>
            <person name="Lai Q."/>
            <person name="Shao Z."/>
        </authorList>
    </citation>
    <scope>NUCLEOTIDE SEQUENCE [LARGE SCALE GENOMIC DNA]</scope>
    <source>
        <strain evidence="1 2">DPG-138</strain>
    </source>
</reference>
<dbReference type="Proteomes" id="UP000193926">
    <property type="component" value="Unassembled WGS sequence"/>
</dbReference>
<dbReference type="EMBL" id="JFKC01000014">
    <property type="protein sequence ID" value="OSQ49327.1"/>
    <property type="molecule type" value="Genomic_DNA"/>
</dbReference>
<dbReference type="STRING" id="1123756.MGEO_13765"/>
<name>A0A1X4NJ39_9RHOB</name>
<keyword evidence="2" id="KW-1185">Reference proteome</keyword>
<proteinExistence type="predicted"/>
<evidence type="ECO:0000313" key="1">
    <source>
        <dbReference type="EMBL" id="OSQ49327.1"/>
    </source>
</evidence>
<gene>
    <name evidence="1" type="ORF">MGEO_13765</name>
</gene>
<protein>
    <submittedName>
        <fullName evidence="1">Glyceraldehyde-3-phosphate dehydrogenase</fullName>
    </submittedName>
</protein>
<comment type="caution">
    <text evidence="1">The sequence shown here is derived from an EMBL/GenBank/DDBJ whole genome shotgun (WGS) entry which is preliminary data.</text>
</comment>
<accession>A0A1X4NJ39</accession>
<organism evidence="1 2">
    <name type="scientific">Marivita geojedonensis</name>
    <dbReference type="NCBI Taxonomy" id="1123756"/>
    <lineage>
        <taxon>Bacteria</taxon>
        <taxon>Pseudomonadati</taxon>
        <taxon>Pseudomonadota</taxon>
        <taxon>Alphaproteobacteria</taxon>
        <taxon>Rhodobacterales</taxon>
        <taxon>Roseobacteraceae</taxon>
        <taxon>Marivita</taxon>
    </lineage>
</organism>
<evidence type="ECO:0000313" key="2">
    <source>
        <dbReference type="Proteomes" id="UP000193926"/>
    </source>
</evidence>
<dbReference type="RefSeq" id="WP_085638854.1">
    <property type="nucleotide sequence ID" value="NZ_JFKC01000014.1"/>
</dbReference>